<dbReference type="EMBL" id="BAABME010003702">
    <property type="protein sequence ID" value="GAA0159826.1"/>
    <property type="molecule type" value="Genomic_DNA"/>
</dbReference>
<accession>A0AAV3Q9H3</accession>
<evidence type="ECO:0000313" key="1">
    <source>
        <dbReference type="EMBL" id="GAA0159826.1"/>
    </source>
</evidence>
<gene>
    <name evidence="1" type="ORF">LIER_16523</name>
</gene>
<name>A0AAV3Q9H3_LITER</name>
<dbReference type="AlphaFoldDB" id="A0AAV3Q9H3"/>
<evidence type="ECO:0000313" key="2">
    <source>
        <dbReference type="Proteomes" id="UP001454036"/>
    </source>
</evidence>
<organism evidence="1 2">
    <name type="scientific">Lithospermum erythrorhizon</name>
    <name type="common">Purple gromwell</name>
    <name type="synonym">Lithospermum officinale var. erythrorhizon</name>
    <dbReference type="NCBI Taxonomy" id="34254"/>
    <lineage>
        <taxon>Eukaryota</taxon>
        <taxon>Viridiplantae</taxon>
        <taxon>Streptophyta</taxon>
        <taxon>Embryophyta</taxon>
        <taxon>Tracheophyta</taxon>
        <taxon>Spermatophyta</taxon>
        <taxon>Magnoliopsida</taxon>
        <taxon>eudicotyledons</taxon>
        <taxon>Gunneridae</taxon>
        <taxon>Pentapetalae</taxon>
        <taxon>asterids</taxon>
        <taxon>lamiids</taxon>
        <taxon>Boraginales</taxon>
        <taxon>Boraginaceae</taxon>
        <taxon>Boraginoideae</taxon>
        <taxon>Lithospermeae</taxon>
        <taxon>Lithospermum</taxon>
    </lineage>
</organism>
<dbReference type="Proteomes" id="UP001454036">
    <property type="component" value="Unassembled WGS sequence"/>
</dbReference>
<comment type="caution">
    <text evidence="1">The sequence shown here is derived from an EMBL/GenBank/DDBJ whole genome shotgun (WGS) entry which is preliminary data.</text>
</comment>
<keyword evidence="2" id="KW-1185">Reference proteome</keyword>
<proteinExistence type="predicted"/>
<reference evidence="1 2" key="1">
    <citation type="submission" date="2024-01" db="EMBL/GenBank/DDBJ databases">
        <title>The complete chloroplast genome sequence of Lithospermum erythrorhizon: insights into the phylogenetic relationship among Boraginaceae species and the maternal lineages of purple gromwells.</title>
        <authorList>
            <person name="Okada T."/>
            <person name="Watanabe K."/>
        </authorList>
    </citation>
    <scope>NUCLEOTIDE SEQUENCE [LARGE SCALE GENOMIC DNA]</scope>
</reference>
<sequence length="131" mass="15083">MDIRAFGSKMVSNIDSAYQDSAKNKHNNYETTYDHVDIGSQSIVEEITMTNLNFSASVIDEYDIDSSPISEKANRYSIEYDYRLLILPPVAPCKYCGAFKFYKETERFCYSTGEIHLVEIKLPEYIVHLIT</sequence>
<protein>
    <submittedName>
        <fullName evidence="1">Uncharacterized protein</fullName>
    </submittedName>
</protein>